<dbReference type="EMBL" id="VJMI01007418">
    <property type="protein sequence ID" value="KAF0763910.1"/>
    <property type="molecule type" value="Genomic_DNA"/>
</dbReference>
<dbReference type="Proteomes" id="UP000469452">
    <property type="component" value="Unassembled WGS sequence"/>
</dbReference>
<evidence type="ECO:0000313" key="2">
    <source>
        <dbReference type="Proteomes" id="UP000469452"/>
    </source>
</evidence>
<evidence type="ECO:0000313" key="1">
    <source>
        <dbReference type="EMBL" id="KAF0763910.1"/>
    </source>
</evidence>
<dbReference type="Gene3D" id="3.30.300.30">
    <property type="match status" value="1"/>
</dbReference>
<dbReference type="GO" id="GO:0050218">
    <property type="term" value="F:propionate-CoA ligase activity"/>
    <property type="evidence" value="ECO:0007669"/>
    <property type="project" value="TreeGrafter"/>
</dbReference>
<dbReference type="InterPro" id="IPR045851">
    <property type="entry name" value="AMP-bd_C_sf"/>
</dbReference>
<dbReference type="Gene3D" id="3.40.50.12780">
    <property type="entry name" value="N-terminal domain of ligase-like"/>
    <property type="match status" value="1"/>
</dbReference>
<dbReference type="VEuPathDB" id="FungiDB:H257_16481"/>
<reference evidence="1 2" key="1">
    <citation type="submission" date="2019-06" db="EMBL/GenBank/DDBJ databases">
        <title>Genomics analysis of Aphanomyces spp. identifies a new class of oomycete effector associated with host adaptation.</title>
        <authorList>
            <person name="Gaulin E."/>
        </authorList>
    </citation>
    <scope>NUCLEOTIDE SEQUENCE [LARGE SCALE GENOMIC DNA]</scope>
    <source>
        <strain evidence="1 2">E</strain>
    </source>
</reference>
<comment type="caution">
    <text evidence="1">The sequence shown here is derived from an EMBL/GenBank/DDBJ whole genome shotgun (WGS) entry which is preliminary data.</text>
</comment>
<dbReference type="PANTHER" id="PTHR43347">
    <property type="entry name" value="ACYL-COA SYNTHETASE"/>
    <property type="match status" value="1"/>
</dbReference>
<accession>A0A6A5ASV0</accession>
<name>A0A6A5ASV0_APHAT</name>
<evidence type="ECO:0008006" key="3">
    <source>
        <dbReference type="Google" id="ProtNLM"/>
    </source>
</evidence>
<dbReference type="AlphaFoldDB" id="A0A6A5ASV0"/>
<feature type="non-terminal residue" evidence="1">
    <location>
        <position position="1"/>
    </location>
</feature>
<dbReference type="InterPro" id="IPR042099">
    <property type="entry name" value="ANL_N_sf"/>
</dbReference>
<dbReference type="PANTHER" id="PTHR43347:SF3">
    <property type="entry name" value="ACYL-COA SYNTHETASE SHORT-CHAIN FAMILY MEMBER 3, MITOCHONDRIAL"/>
    <property type="match status" value="1"/>
</dbReference>
<gene>
    <name evidence="1" type="ORF">AaE_003139</name>
</gene>
<sequence length="89" mass="9883">CFTTLYNNETEYVSKYMKEHPGFYTTGDAGFIDPDNYVFVCTVTVETYDIINVAGHRLSTGAIEEVVQRDDNVAECAVVRPVSHVGSIV</sequence>
<proteinExistence type="predicted"/>
<dbReference type="SUPFAM" id="SSF56801">
    <property type="entry name" value="Acetyl-CoA synthetase-like"/>
    <property type="match status" value="1"/>
</dbReference>
<protein>
    <recommendedName>
        <fullName evidence="3">AMP-binding enzyme C-terminal domain-containing protein</fullName>
    </recommendedName>
</protein>
<organism evidence="1 2">
    <name type="scientific">Aphanomyces astaci</name>
    <name type="common">Crayfish plague agent</name>
    <dbReference type="NCBI Taxonomy" id="112090"/>
    <lineage>
        <taxon>Eukaryota</taxon>
        <taxon>Sar</taxon>
        <taxon>Stramenopiles</taxon>
        <taxon>Oomycota</taxon>
        <taxon>Saprolegniomycetes</taxon>
        <taxon>Saprolegniales</taxon>
        <taxon>Verrucalvaceae</taxon>
        <taxon>Aphanomyces</taxon>
    </lineage>
</organism>